<reference evidence="1 2" key="1">
    <citation type="submission" date="2015-07" db="EMBL/GenBank/DDBJ databases">
        <title>Genome sequence of Leptolinea tardivitalis DSM 16556.</title>
        <authorList>
            <person name="Hemp J."/>
            <person name="Ward L.M."/>
            <person name="Pace L.A."/>
            <person name="Fischer W.W."/>
        </authorList>
    </citation>
    <scope>NUCLEOTIDE SEQUENCE [LARGE SCALE GENOMIC DNA]</scope>
    <source>
        <strain evidence="1 2">YMTK-2</strain>
    </source>
</reference>
<sequence length="76" mass="8577">MQPANNSIHGIGFSQITCHLKIDDFIPEYSFAHYKDIDQKTENSIESVNQLQGFLLKSLLGCIGTFFDLEIITLTL</sequence>
<name>A0A0N8GKU6_9CHLR</name>
<accession>A0A0N8GKU6</accession>
<dbReference type="EMBL" id="LGCK01000014">
    <property type="protein sequence ID" value="KPL70682.1"/>
    <property type="molecule type" value="Genomic_DNA"/>
</dbReference>
<dbReference type="Proteomes" id="UP000050430">
    <property type="component" value="Unassembled WGS sequence"/>
</dbReference>
<evidence type="ECO:0000313" key="1">
    <source>
        <dbReference type="EMBL" id="KPL70682.1"/>
    </source>
</evidence>
<organism evidence="1 2">
    <name type="scientific">Leptolinea tardivitalis</name>
    <dbReference type="NCBI Taxonomy" id="229920"/>
    <lineage>
        <taxon>Bacteria</taxon>
        <taxon>Bacillati</taxon>
        <taxon>Chloroflexota</taxon>
        <taxon>Anaerolineae</taxon>
        <taxon>Anaerolineales</taxon>
        <taxon>Anaerolineaceae</taxon>
        <taxon>Leptolinea</taxon>
    </lineage>
</organism>
<gene>
    <name evidence="1" type="ORF">ADM99_16490</name>
</gene>
<dbReference type="AlphaFoldDB" id="A0A0N8GKU6"/>
<evidence type="ECO:0000313" key="2">
    <source>
        <dbReference type="Proteomes" id="UP000050430"/>
    </source>
</evidence>
<proteinExistence type="predicted"/>
<comment type="caution">
    <text evidence="1">The sequence shown here is derived from an EMBL/GenBank/DDBJ whole genome shotgun (WGS) entry which is preliminary data.</text>
</comment>
<protein>
    <submittedName>
        <fullName evidence="1">Uncharacterized protein</fullName>
    </submittedName>
</protein>
<dbReference type="STRING" id="229920.ADM99_16490"/>
<keyword evidence="2" id="KW-1185">Reference proteome</keyword>